<dbReference type="InterPro" id="IPR011035">
    <property type="entry name" value="Ribosomal_bL25/Gln-tRNA_synth"/>
</dbReference>
<dbReference type="GO" id="GO:0008097">
    <property type="term" value="F:5S rRNA binding"/>
    <property type="evidence" value="ECO:0007669"/>
    <property type="project" value="InterPro"/>
</dbReference>
<evidence type="ECO:0000256" key="4">
    <source>
        <dbReference type="ARBA" id="ARBA00023274"/>
    </source>
</evidence>
<evidence type="ECO:0000313" key="8">
    <source>
        <dbReference type="EMBL" id="OHA80966.1"/>
    </source>
</evidence>
<evidence type="ECO:0000256" key="2">
    <source>
        <dbReference type="ARBA" id="ARBA00022884"/>
    </source>
</evidence>
<dbReference type="GO" id="GO:0022625">
    <property type="term" value="C:cytosolic large ribosomal subunit"/>
    <property type="evidence" value="ECO:0007669"/>
    <property type="project" value="TreeGrafter"/>
</dbReference>
<dbReference type="Pfam" id="PF14693">
    <property type="entry name" value="Ribosomal_TL5_C"/>
    <property type="match status" value="1"/>
</dbReference>
<evidence type="ECO:0000259" key="7">
    <source>
        <dbReference type="Pfam" id="PF14693"/>
    </source>
</evidence>
<evidence type="ECO:0000256" key="3">
    <source>
        <dbReference type="ARBA" id="ARBA00022980"/>
    </source>
</evidence>
<keyword evidence="4 5" id="KW-0687">Ribonucleoprotein</keyword>
<proteinExistence type="inferred from homology"/>
<dbReference type="GO" id="GO:0003735">
    <property type="term" value="F:structural constituent of ribosome"/>
    <property type="evidence" value="ECO:0007669"/>
    <property type="project" value="InterPro"/>
</dbReference>
<dbReference type="Pfam" id="PF01386">
    <property type="entry name" value="Ribosomal_L25p"/>
    <property type="match status" value="1"/>
</dbReference>
<protein>
    <recommendedName>
        <fullName evidence="5">Large ribosomal subunit protein bL25</fullName>
    </recommendedName>
    <alternativeName>
        <fullName evidence="5">General stress protein CTC</fullName>
    </alternativeName>
</protein>
<comment type="caution">
    <text evidence="8">The sequence shown here is derived from an EMBL/GenBank/DDBJ whole genome shotgun (WGS) entry which is preliminary data.</text>
</comment>
<dbReference type="HAMAP" id="MF_01334">
    <property type="entry name" value="Ribosomal_bL25_CTC"/>
    <property type="match status" value="1"/>
</dbReference>
<comment type="similarity">
    <text evidence="5">Belongs to the bacterial ribosomal protein bL25 family. CTC subfamily.</text>
</comment>
<evidence type="ECO:0000259" key="6">
    <source>
        <dbReference type="Pfam" id="PF01386"/>
    </source>
</evidence>
<gene>
    <name evidence="5" type="primary">rplY</name>
    <name evidence="5" type="synonym">ctc</name>
    <name evidence="8" type="ORF">A3D51_03010</name>
</gene>
<dbReference type="InterPro" id="IPR020057">
    <property type="entry name" value="Ribosomal_bL25_b-dom"/>
</dbReference>
<dbReference type="InterPro" id="IPR001021">
    <property type="entry name" value="Ribosomal_bL25_long"/>
</dbReference>
<dbReference type="SUPFAM" id="SSF50715">
    <property type="entry name" value="Ribosomal protein L25-like"/>
    <property type="match status" value="1"/>
</dbReference>
<accession>A0A1G2S7C9</accession>
<sequence length="212" mass="22729">MNIILKGETRDPKSKLAALRAQGFVPGVYYGHKEAATPCVFALNEFKKVWKAVGESAVVTLEMPKGKVSALIHEVQVDPVKGQPIHVDFYALEKGQEVSVNIPLEFTGISGAVKDLGGSLVKVLHEVEVKGQPENLPHSFIIDISPLVALDSQILAESIVPPKGVTLVTHGTDVVAAIAVAKEEVEEAPVIDLASIEVEKKGKKEEEEAPTE</sequence>
<keyword evidence="2 5" id="KW-0694">RNA-binding</keyword>
<dbReference type="Proteomes" id="UP000179118">
    <property type="component" value="Unassembled WGS sequence"/>
</dbReference>
<dbReference type="InterPro" id="IPR029751">
    <property type="entry name" value="Ribosomal_L25_dom"/>
</dbReference>
<dbReference type="Gene3D" id="2.40.240.10">
    <property type="entry name" value="Ribosomal Protein L25, Chain P"/>
    <property type="match status" value="1"/>
</dbReference>
<dbReference type="AlphaFoldDB" id="A0A1G2S7C9"/>
<keyword evidence="1 5" id="KW-0699">rRNA-binding</keyword>
<dbReference type="EMBL" id="MHUT01000012">
    <property type="protein sequence ID" value="OHA80966.1"/>
    <property type="molecule type" value="Genomic_DNA"/>
</dbReference>
<keyword evidence="3 5" id="KW-0689">Ribosomal protein</keyword>
<feature type="domain" description="Large ribosomal subunit protein bL25 L25" evidence="6">
    <location>
        <begin position="5"/>
        <end position="89"/>
    </location>
</feature>
<organism evidence="8 9">
    <name type="scientific">Candidatus Yonathbacteria bacterium RIFCSPHIGHO2_02_FULL_44_14</name>
    <dbReference type="NCBI Taxonomy" id="1802724"/>
    <lineage>
        <taxon>Bacteria</taxon>
        <taxon>Candidatus Yonathiibacteriota</taxon>
    </lineage>
</organism>
<reference evidence="8 9" key="1">
    <citation type="journal article" date="2016" name="Nat. Commun.">
        <title>Thousands of microbial genomes shed light on interconnected biogeochemical processes in an aquifer system.</title>
        <authorList>
            <person name="Anantharaman K."/>
            <person name="Brown C.T."/>
            <person name="Hug L.A."/>
            <person name="Sharon I."/>
            <person name="Castelle C.J."/>
            <person name="Probst A.J."/>
            <person name="Thomas B.C."/>
            <person name="Singh A."/>
            <person name="Wilkins M.J."/>
            <person name="Karaoz U."/>
            <person name="Brodie E.L."/>
            <person name="Williams K.H."/>
            <person name="Hubbard S.S."/>
            <person name="Banfield J.F."/>
        </authorList>
    </citation>
    <scope>NUCLEOTIDE SEQUENCE [LARGE SCALE GENOMIC DNA]</scope>
</reference>
<dbReference type="Gene3D" id="2.170.120.20">
    <property type="entry name" value="Ribosomal protein L25, beta domain"/>
    <property type="match status" value="1"/>
</dbReference>
<dbReference type="NCBIfam" id="TIGR00731">
    <property type="entry name" value="bL25_bact_ctc"/>
    <property type="match status" value="1"/>
</dbReference>
<dbReference type="PANTHER" id="PTHR33284:SF1">
    <property type="entry name" value="RIBOSOMAL PROTEIN L25_GLN-TRNA SYNTHETASE, ANTI-CODON-BINDING DOMAIN-CONTAINING PROTEIN"/>
    <property type="match status" value="1"/>
</dbReference>
<name>A0A1G2S7C9_9BACT</name>
<dbReference type="InterPro" id="IPR020930">
    <property type="entry name" value="Ribosomal_uL5_bac-type"/>
</dbReference>
<feature type="domain" description="Large ribosomal subunit protein bL25 beta" evidence="7">
    <location>
        <begin position="97"/>
        <end position="181"/>
    </location>
</feature>
<dbReference type="PANTHER" id="PTHR33284">
    <property type="entry name" value="RIBOSOMAL PROTEIN L25/GLN-TRNA SYNTHETASE, ANTI-CODON-BINDING DOMAIN-CONTAINING PROTEIN"/>
    <property type="match status" value="1"/>
</dbReference>
<comment type="subunit">
    <text evidence="5">Part of the 50S ribosomal subunit; part of the 5S rRNA/L5/L18/L25 subcomplex. Contacts the 5S rRNA. Binds to the 5S rRNA independently of L5 and L18.</text>
</comment>
<dbReference type="InterPro" id="IPR020056">
    <property type="entry name" value="Rbsml_bL25/Gln-tRNA_synth_N"/>
</dbReference>
<dbReference type="GO" id="GO:0006412">
    <property type="term" value="P:translation"/>
    <property type="evidence" value="ECO:0007669"/>
    <property type="project" value="UniProtKB-UniRule"/>
</dbReference>
<dbReference type="CDD" id="cd00495">
    <property type="entry name" value="Ribosomal_L25_TL5_CTC"/>
    <property type="match status" value="1"/>
</dbReference>
<evidence type="ECO:0000256" key="5">
    <source>
        <dbReference type="HAMAP-Rule" id="MF_01334"/>
    </source>
</evidence>
<comment type="function">
    <text evidence="5">This is one of the proteins that binds to the 5S RNA in the ribosome where it forms part of the central protuberance.</text>
</comment>
<dbReference type="InterPro" id="IPR037121">
    <property type="entry name" value="Ribosomal_bL25_C"/>
</dbReference>
<evidence type="ECO:0000256" key="1">
    <source>
        <dbReference type="ARBA" id="ARBA00022730"/>
    </source>
</evidence>
<evidence type="ECO:0000313" key="9">
    <source>
        <dbReference type="Proteomes" id="UP000179118"/>
    </source>
</evidence>